<proteinExistence type="predicted"/>
<dbReference type="PROSITE" id="PS50102">
    <property type="entry name" value="RRM"/>
    <property type="match status" value="3"/>
</dbReference>
<dbReference type="SMART" id="SM00360">
    <property type="entry name" value="RRM"/>
    <property type="match status" value="3"/>
</dbReference>
<dbReference type="PANTHER" id="PTHR23003:SF3">
    <property type="entry name" value="FI21236P1-RELATED"/>
    <property type="match status" value="1"/>
</dbReference>
<dbReference type="Proteomes" id="UP000005239">
    <property type="component" value="Unassembled WGS sequence"/>
</dbReference>
<dbReference type="AlphaFoldDB" id="A0A2A6BMS3"/>
<feature type="region of interest" description="Disordered" evidence="2">
    <location>
        <begin position="384"/>
        <end position="458"/>
    </location>
</feature>
<dbReference type="Pfam" id="PF00076">
    <property type="entry name" value="RRM_1"/>
    <property type="match status" value="3"/>
</dbReference>
<gene>
    <name evidence="3" type="primary">WBGene00112659</name>
</gene>
<reference evidence="3" key="2">
    <citation type="submission" date="2022-06" db="UniProtKB">
        <authorList>
            <consortium name="EnsemblMetazoa"/>
        </authorList>
    </citation>
    <scope>IDENTIFICATION</scope>
    <source>
        <strain evidence="3">PS312</strain>
    </source>
</reference>
<feature type="compositionally biased region" description="Low complexity" evidence="2">
    <location>
        <begin position="413"/>
        <end position="443"/>
    </location>
</feature>
<dbReference type="SUPFAM" id="SSF54928">
    <property type="entry name" value="RNA-binding domain, RBD"/>
    <property type="match status" value="2"/>
</dbReference>
<feature type="region of interest" description="Disordered" evidence="2">
    <location>
        <begin position="514"/>
        <end position="537"/>
    </location>
</feature>
<keyword evidence="1" id="KW-0694">RNA-binding</keyword>
<accession>A0A2A6BMS3</accession>
<name>A0A2A6BMS3_PRIPA</name>
<evidence type="ECO:0000256" key="1">
    <source>
        <dbReference type="ARBA" id="ARBA00022884"/>
    </source>
</evidence>
<feature type="compositionally biased region" description="Basic residues" evidence="2">
    <location>
        <begin position="1"/>
        <end position="15"/>
    </location>
</feature>
<sequence length="610" mass="65285">MSRDMRRRSRSRSPRRGGGGDFRGSYGENKYVYLSNLPYELRWMELKTLIREKAGEVTFVEIIEQRNGRPKGCALVEFTTIEGARDAIGKLNGVEMQGRNIVAKDIKNPEAFFKIIKEETGIDFLDKGRGGSGGGAGGPRGGPGGGPPRRPESPPRNGGSGEEYELYGLSPQFLKKMAITPPLSNRIFACNIAFNATSGNIWDIFSMAGKVTYVDLQIDKEGKSKGQALVEFTHPLEAVQAISMFHNQKYYDRTLAVKMDRFEKRNKLGKGEMPRGLASIGMGLGAGTVIGLKRGEMPRGLASIGMGLGAGGAPLTDIASVISTMPQQEQLQPMQQAPPPQMAPPPFMQQMQLQQQPMGGVGGPMGRDMDIMSQINGAIGLGGAPMGMQQQQQEYKPDPSMYGGPQRGGYGDAGAPPAAQQQQLQLQQAQQQQYGAPQGAFGASPARGAPSQTTYGREPVFRDNAPVFGGNPMGGQPQGGYNANGGAYGSGGGGGGTMGGGYPQIKKEDYAPAYSGAYPDQRMGQQQQQPGGGGQPFSSRVILIKNLPLDYTWQIVRDRSMTFGEVEHCDLVSPGVARVRFSLNSEAERARGALAGTSVEGRPITVDFVM</sequence>
<dbReference type="GO" id="GO:0005634">
    <property type="term" value="C:nucleus"/>
    <property type="evidence" value="ECO:0000318"/>
    <property type="project" value="GO_Central"/>
</dbReference>
<dbReference type="PANTHER" id="PTHR23003">
    <property type="entry name" value="RNA RECOGNITION MOTIF RRM DOMAIN CONTAINING PROTEIN"/>
    <property type="match status" value="1"/>
</dbReference>
<organism evidence="3 4">
    <name type="scientific">Pristionchus pacificus</name>
    <name type="common">Parasitic nematode worm</name>
    <dbReference type="NCBI Taxonomy" id="54126"/>
    <lineage>
        <taxon>Eukaryota</taxon>
        <taxon>Metazoa</taxon>
        <taxon>Ecdysozoa</taxon>
        <taxon>Nematoda</taxon>
        <taxon>Chromadorea</taxon>
        <taxon>Rhabditida</taxon>
        <taxon>Rhabditina</taxon>
        <taxon>Diplogasteromorpha</taxon>
        <taxon>Diplogasteroidea</taxon>
        <taxon>Neodiplogasteridae</taxon>
        <taxon>Pristionchus</taxon>
    </lineage>
</organism>
<dbReference type="FunFam" id="3.30.70.330:FF:001760">
    <property type="match status" value="1"/>
</dbReference>
<evidence type="ECO:0000313" key="3">
    <source>
        <dbReference type="EnsemblMetazoa" id="PPA23105.1"/>
    </source>
</evidence>
<keyword evidence="4" id="KW-1185">Reference proteome</keyword>
<feature type="region of interest" description="Disordered" evidence="2">
    <location>
        <begin position="124"/>
        <end position="162"/>
    </location>
</feature>
<dbReference type="InterPro" id="IPR000504">
    <property type="entry name" value="RRM_dom"/>
</dbReference>
<dbReference type="InterPro" id="IPR035979">
    <property type="entry name" value="RBD_domain_sf"/>
</dbReference>
<dbReference type="InterPro" id="IPR050374">
    <property type="entry name" value="RRT5_SRSF_SR"/>
</dbReference>
<dbReference type="EnsemblMetazoa" id="PPA23105.1">
    <property type="protein sequence ID" value="PPA23105.1"/>
    <property type="gene ID" value="WBGene00112659"/>
</dbReference>
<dbReference type="GO" id="GO:0005737">
    <property type="term" value="C:cytoplasm"/>
    <property type="evidence" value="ECO:0000318"/>
    <property type="project" value="GO_Central"/>
</dbReference>
<feature type="region of interest" description="Disordered" evidence="2">
    <location>
        <begin position="1"/>
        <end position="22"/>
    </location>
</feature>
<dbReference type="GO" id="GO:0003729">
    <property type="term" value="F:mRNA binding"/>
    <property type="evidence" value="ECO:0000318"/>
    <property type="project" value="GO_Central"/>
</dbReference>
<dbReference type="InterPro" id="IPR012677">
    <property type="entry name" value="Nucleotide-bd_a/b_plait_sf"/>
</dbReference>
<evidence type="ECO:0000313" key="4">
    <source>
        <dbReference type="Proteomes" id="UP000005239"/>
    </source>
</evidence>
<protein>
    <submittedName>
        <fullName evidence="3">RNA binding protein</fullName>
    </submittedName>
</protein>
<dbReference type="Gene3D" id="3.30.70.330">
    <property type="match status" value="3"/>
</dbReference>
<dbReference type="OrthoDB" id="610462at2759"/>
<dbReference type="CDD" id="cd00590">
    <property type="entry name" value="RRM_SF"/>
    <property type="match status" value="1"/>
</dbReference>
<feature type="compositionally biased region" description="Gly residues" evidence="2">
    <location>
        <begin position="130"/>
        <end position="144"/>
    </location>
</feature>
<dbReference type="GO" id="GO:1990904">
    <property type="term" value="C:ribonucleoprotein complex"/>
    <property type="evidence" value="ECO:0000318"/>
    <property type="project" value="GO_Central"/>
</dbReference>
<evidence type="ECO:0000256" key="2">
    <source>
        <dbReference type="SAM" id="MobiDB-lite"/>
    </source>
</evidence>
<accession>A0A8R1YIZ1</accession>
<reference evidence="4" key="1">
    <citation type="journal article" date="2008" name="Nat. Genet.">
        <title>The Pristionchus pacificus genome provides a unique perspective on nematode lifestyle and parasitism.</title>
        <authorList>
            <person name="Dieterich C."/>
            <person name="Clifton S.W."/>
            <person name="Schuster L.N."/>
            <person name="Chinwalla A."/>
            <person name="Delehaunty K."/>
            <person name="Dinkelacker I."/>
            <person name="Fulton L."/>
            <person name="Fulton R."/>
            <person name="Godfrey J."/>
            <person name="Minx P."/>
            <person name="Mitreva M."/>
            <person name="Roeseler W."/>
            <person name="Tian H."/>
            <person name="Witte H."/>
            <person name="Yang S.P."/>
            <person name="Wilson R.K."/>
            <person name="Sommer R.J."/>
        </authorList>
    </citation>
    <scope>NUCLEOTIDE SEQUENCE [LARGE SCALE GENOMIC DNA]</scope>
    <source>
        <strain evidence="4">PS312</strain>
    </source>
</reference>